<dbReference type="CDD" id="cd18095">
    <property type="entry name" value="SpoU-like_rRNA-MTase"/>
    <property type="match status" value="1"/>
</dbReference>
<dbReference type="GO" id="GO:0032259">
    <property type="term" value="P:methylation"/>
    <property type="evidence" value="ECO:0007669"/>
    <property type="project" value="UniProtKB-KW"/>
</dbReference>
<dbReference type="GeneID" id="95071746"/>
<sequence length="298" mass="31739">MAVPQPVSDPADPRLHDYTDLTDVALRRRREPAEGLFIAEGEKVIRRALEAGYTLRSLLLSEKWLGVMADVVEAADAPVLLVTPAFAEQVTGYHVHRGALAAVQRKPLPEPARILAEVRREDGPEGIGGHPGADGSAPRGAPSQAGGVRRSRVAVLENLVDHANVGSAFRNAAALGIDAILATPRCADPLYRRAVKTSMGNVFHVPWTRTAGMPETLDMLRAHGYTTVALTLSDDAVTLDELVARDLPALALVFGTEGAGVDPRTARQADLRVRIPMEAGVDSLNVAAATAVTFYATR</sequence>
<feature type="domain" description="RNA 2-O ribose methyltransferase substrate binding" evidence="5">
    <location>
        <begin position="38"/>
        <end position="109"/>
    </location>
</feature>
<evidence type="ECO:0000256" key="4">
    <source>
        <dbReference type="SAM" id="MobiDB-lite"/>
    </source>
</evidence>
<dbReference type="Pfam" id="PF00588">
    <property type="entry name" value="SpoU_methylase"/>
    <property type="match status" value="1"/>
</dbReference>
<dbReference type="GO" id="GO:0006396">
    <property type="term" value="P:RNA processing"/>
    <property type="evidence" value="ECO:0007669"/>
    <property type="project" value="InterPro"/>
</dbReference>
<evidence type="ECO:0000313" key="7">
    <source>
        <dbReference type="Proteomes" id="UP000254150"/>
    </source>
</evidence>
<dbReference type="Gene3D" id="3.30.1330.30">
    <property type="match status" value="1"/>
</dbReference>
<name>A0A380NB67_STRGR</name>
<comment type="similarity">
    <text evidence="1">Belongs to the class IV-like SAM-binding methyltransferase superfamily. RNA methyltransferase TrmH family.</text>
</comment>
<dbReference type="InterPro" id="IPR053888">
    <property type="entry name" value="MRM3-like_sub_bind"/>
</dbReference>
<dbReference type="GO" id="GO:0003723">
    <property type="term" value="F:RNA binding"/>
    <property type="evidence" value="ECO:0007669"/>
    <property type="project" value="InterPro"/>
</dbReference>
<accession>A0A380NB67</accession>
<dbReference type="Gene3D" id="3.40.1280.10">
    <property type="match status" value="1"/>
</dbReference>
<dbReference type="Pfam" id="PF22435">
    <property type="entry name" value="MRM3-like_sub_bind"/>
    <property type="match status" value="1"/>
</dbReference>
<keyword evidence="3 6" id="KW-0808">Transferase</keyword>
<feature type="region of interest" description="Disordered" evidence="4">
    <location>
        <begin position="122"/>
        <end position="147"/>
    </location>
</feature>
<evidence type="ECO:0000259" key="5">
    <source>
        <dbReference type="SMART" id="SM00967"/>
    </source>
</evidence>
<dbReference type="InterPro" id="IPR001537">
    <property type="entry name" value="SpoU_MeTrfase"/>
</dbReference>
<dbReference type="InterPro" id="IPR029026">
    <property type="entry name" value="tRNA_m1G_MTases_N"/>
</dbReference>
<dbReference type="InterPro" id="IPR013123">
    <property type="entry name" value="SpoU_subst-bd"/>
</dbReference>
<dbReference type="EC" id="2.1.1.-" evidence="6"/>
<dbReference type="SMART" id="SM00967">
    <property type="entry name" value="SpoU_sub_bind"/>
    <property type="match status" value="1"/>
</dbReference>
<protein>
    <submittedName>
        <fullName evidence="6">rRNA methylase</fullName>
        <ecNumber evidence="6">2.1.1.-</ecNumber>
    </submittedName>
</protein>
<gene>
    <name evidence="6" type="ORF">NCTC7807_02237</name>
</gene>
<proteinExistence type="inferred from homology"/>
<dbReference type="InterPro" id="IPR051259">
    <property type="entry name" value="rRNA_Methyltransferase"/>
</dbReference>
<dbReference type="GO" id="GO:0005737">
    <property type="term" value="C:cytoplasm"/>
    <property type="evidence" value="ECO:0007669"/>
    <property type="project" value="UniProtKB-ARBA"/>
</dbReference>
<dbReference type="Proteomes" id="UP000254150">
    <property type="component" value="Unassembled WGS sequence"/>
</dbReference>
<dbReference type="RefSeq" id="WP_100455936.1">
    <property type="nucleotide sequence ID" value="NZ_UHID01000005.1"/>
</dbReference>
<dbReference type="EMBL" id="UHID01000005">
    <property type="protein sequence ID" value="SUP36295.1"/>
    <property type="molecule type" value="Genomic_DNA"/>
</dbReference>
<dbReference type="PANTHER" id="PTHR43191:SF12">
    <property type="entry name" value="RRNA METHYLASE"/>
    <property type="match status" value="1"/>
</dbReference>
<dbReference type="GO" id="GO:0008173">
    <property type="term" value="F:RNA methyltransferase activity"/>
    <property type="evidence" value="ECO:0007669"/>
    <property type="project" value="InterPro"/>
</dbReference>
<dbReference type="InterPro" id="IPR029028">
    <property type="entry name" value="Alpha/beta_knot_MTases"/>
</dbReference>
<evidence type="ECO:0000313" key="6">
    <source>
        <dbReference type="EMBL" id="SUP36295.1"/>
    </source>
</evidence>
<dbReference type="PANTHER" id="PTHR43191">
    <property type="entry name" value="RRNA METHYLTRANSFERASE 3"/>
    <property type="match status" value="1"/>
</dbReference>
<dbReference type="InterPro" id="IPR029064">
    <property type="entry name" value="Ribosomal_eL30-like_sf"/>
</dbReference>
<evidence type="ECO:0000256" key="3">
    <source>
        <dbReference type="ARBA" id="ARBA00022679"/>
    </source>
</evidence>
<dbReference type="SUPFAM" id="SSF55315">
    <property type="entry name" value="L30e-like"/>
    <property type="match status" value="1"/>
</dbReference>
<organism evidence="6 7">
    <name type="scientific">Streptomyces griseus</name>
    <dbReference type="NCBI Taxonomy" id="1911"/>
    <lineage>
        <taxon>Bacteria</taxon>
        <taxon>Bacillati</taxon>
        <taxon>Actinomycetota</taxon>
        <taxon>Actinomycetes</taxon>
        <taxon>Kitasatosporales</taxon>
        <taxon>Streptomycetaceae</taxon>
        <taxon>Streptomyces</taxon>
    </lineage>
</organism>
<keyword evidence="2 6" id="KW-0489">Methyltransferase</keyword>
<evidence type="ECO:0000256" key="2">
    <source>
        <dbReference type="ARBA" id="ARBA00022603"/>
    </source>
</evidence>
<evidence type="ECO:0000256" key="1">
    <source>
        <dbReference type="ARBA" id="ARBA00007228"/>
    </source>
</evidence>
<dbReference type="SUPFAM" id="SSF75217">
    <property type="entry name" value="alpha/beta knot"/>
    <property type="match status" value="1"/>
</dbReference>
<dbReference type="AlphaFoldDB" id="A0A380NB67"/>
<reference evidence="6 7" key="1">
    <citation type="submission" date="2018-06" db="EMBL/GenBank/DDBJ databases">
        <authorList>
            <consortium name="Pathogen Informatics"/>
            <person name="Doyle S."/>
        </authorList>
    </citation>
    <scope>NUCLEOTIDE SEQUENCE [LARGE SCALE GENOMIC DNA]</scope>
    <source>
        <strain evidence="6 7">NCTC7807</strain>
    </source>
</reference>